<dbReference type="AlphaFoldDB" id="B2IJP6"/>
<dbReference type="KEGG" id="bid:Bind_1277"/>
<evidence type="ECO:0000259" key="5">
    <source>
        <dbReference type="PROSITE" id="PS50931"/>
    </source>
</evidence>
<reference evidence="6 7" key="2">
    <citation type="journal article" date="2010" name="J. Bacteriol.">
        <title>Complete genome sequence of Beijerinckia indica subsp. indica.</title>
        <authorList>
            <person name="Tamas I."/>
            <person name="Dedysh S.N."/>
            <person name="Liesack W."/>
            <person name="Stott M.B."/>
            <person name="Alam M."/>
            <person name="Murrell J.C."/>
            <person name="Dunfield P.F."/>
        </authorList>
    </citation>
    <scope>NUCLEOTIDE SEQUENCE [LARGE SCALE GENOMIC DNA]</scope>
    <source>
        <strain evidence="7">ATCC 9039 / DSM 1715 / NCIMB 8712</strain>
    </source>
</reference>
<name>B2IJP6_BEII9</name>
<gene>
    <name evidence="6" type="ordered locus">Bind_1277</name>
</gene>
<proteinExistence type="inferred from homology"/>
<dbReference type="HOGENOM" id="CLU_039613_16_2_5"/>
<dbReference type="InterPro" id="IPR005119">
    <property type="entry name" value="LysR_subst-bd"/>
</dbReference>
<dbReference type="GO" id="GO:0006351">
    <property type="term" value="P:DNA-templated transcription"/>
    <property type="evidence" value="ECO:0007669"/>
    <property type="project" value="TreeGrafter"/>
</dbReference>
<dbReference type="Pfam" id="PF03466">
    <property type="entry name" value="LysR_substrate"/>
    <property type="match status" value="1"/>
</dbReference>
<dbReference type="Gene3D" id="1.10.10.10">
    <property type="entry name" value="Winged helix-like DNA-binding domain superfamily/Winged helix DNA-binding domain"/>
    <property type="match status" value="1"/>
</dbReference>
<comment type="similarity">
    <text evidence="1">Belongs to the LysR transcriptional regulatory family.</text>
</comment>
<dbReference type="EMBL" id="CP001016">
    <property type="protein sequence ID" value="ACB94918.1"/>
    <property type="molecule type" value="Genomic_DNA"/>
</dbReference>
<dbReference type="SUPFAM" id="SSF46785">
    <property type="entry name" value="Winged helix' DNA-binding domain"/>
    <property type="match status" value="1"/>
</dbReference>
<feature type="domain" description="HTH lysR-type" evidence="5">
    <location>
        <begin position="1"/>
        <end position="58"/>
    </location>
</feature>
<evidence type="ECO:0000256" key="2">
    <source>
        <dbReference type="ARBA" id="ARBA00023015"/>
    </source>
</evidence>
<dbReference type="PANTHER" id="PTHR30537">
    <property type="entry name" value="HTH-TYPE TRANSCRIPTIONAL REGULATOR"/>
    <property type="match status" value="1"/>
</dbReference>
<accession>B2IJP6</accession>
<sequence length="299" mass="32891">MKLDGIMTFVAVAEAGSISEAARRLSLSKSVVSERLSDLERSLGTVLFHRTTRKLSLTEDGAAFFERAARITRDVEEAAADLAERRGTLSGPLRLSAPVTFGRMHLGPALYPFLAQHPRIAMTLELDDRRVDASAEGYDAVVRHGRLEDSRLMAWCLASSRRHLVASPSYLIRHGTPKSLAELEQHRGIFYTNRGAADWRFMGPEHATIVRGTIGLRVNNGDMMRDAAVAGLGIALLPSFIVGAEVRTAALTVIDVGAEVEPEFVYIAHPEGRRPSAKLRALADCLRKTFGDPPYWDRM</sequence>
<dbReference type="Gene3D" id="3.40.190.290">
    <property type="match status" value="1"/>
</dbReference>
<evidence type="ECO:0000256" key="1">
    <source>
        <dbReference type="ARBA" id="ARBA00009437"/>
    </source>
</evidence>
<dbReference type="PROSITE" id="PS50931">
    <property type="entry name" value="HTH_LYSR"/>
    <property type="match status" value="1"/>
</dbReference>
<evidence type="ECO:0000256" key="3">
    <source>
        <dbReference type="ARBA" id="ARBA00023125"/>
    </source>
</evidence>
<dbReference type="Proteomes" id="UP000001695">
    <property type="component" value="Chromosome"/>
</dbReference>
<dbReference type="Pfam" id="PF00126">
    <property type="entry name" value="HTH_1"/>
    <property type="match status" value="1"/>
</dbReference>
<evidence type="ECO:0000256" key="4">
    <source>
        <dbReference type="ARBA" id="ARBA00023163"/>
    </source>
</evidence>
<dbReference type="GO" id="GO:0003700">
    <property type="term" value="F:DNA-binding transcription factor activity"/>
    <property type="evidence" value="ECO:0007669"/>
    <property type="project" value="InterPro"/>
</dbReference>
<dbReference type="OrthoDB" id="9786526at2"/>
<keyword evidence="4" id="KW-0804">Transcription</keyword>
<keyword evidence="2" id="KW-0805">Transcription regulation</keyword>
<dbReference type="CDD" id="cd08422">
    <property type="entry name" value="PBP2_CrgA_like"/>
    <property type="match status" value="1"/>
</dbReference>
<keyword evidence="7" id="KW-1185">Reference proteome</keyword>
<dbReference type="SUPFAM" id="SSF53850">
    <property type="entry name" value="Periplasmic binding protein-like II"/>
    <property type="match status" value="1"/>
</dbReference>
<dbReference type="PANTHER" id="PTHR30537:SF5">
    <property type="entry name" value="HTH-TYPE TRANSCRIPTIONAL ACTIVATOR TTDR-RELATED"/>
    <property type="match status" value="1"/>
</dbReference>
<dbReference type="FunFam" id="1.10.10.10:FF:000001">
    <property type="entry name" value="LysR family transcriptional regulator"/>
    <property type="match status" value="1"/>
</dbReference>
<protein>
    <submittedName>
        <fullName evidence="6">Transcriptional regulator, LysR family</fullName>
    </submittedName>
</protein>
<dbReference type="GO" id="GO:0043565">
    <property type="term" value="F:sequence-specific DNA binding"/>
    <property type="evidence" value="ECO:0007669"/>
    <property type="project" value="TreeGrafter"/>
</dbReference>
<dbReference type="eggNOG" id="COG0583">
    <property type="taxonomic scope" value="Bacteria"/>
</dbReference>
<reference evidence="7" key="1">
    <citation type="submission" date="2008-03" db="EMBL/GenBank/DDBJ databases">
        <title>Complete sequence of chromosome of Beijerinckia indica subsp. indica ATCC 9039.</title>
        <authorList>
            <consortium name="US DOE Joint Genome Institute"/>
            <person name="Copeland A."/>
            <person name="Lucas S."/>
            <person name="Lapidus A."/>
            <person name="Glavina del Rio T."/>
            <person name="Dalin E."/>
            <person name="Tice H."/>
            <person name="Bruce D."/>
            <person name="Goodwin L."/>
            <person name="Pitluck S."/>
            <person name="LaButti K."/>
            <person name="Schmutz J."/>
            <person name="Larimer F."/>
            <person name="Land M."/>
            <person name="Hauser L."/>
            <person name="Kyrpides N."/>
            <person name="Mikhailova N."/>
            <person name="Dunfield P.F."/>
            <person name="Dedysh S.N."/>
            <person name="Liesack W."/>
            <person name="Saw J.H."/>
            <person name="Alam M."/>
            <person name="Chen Y."/>
            <person name="Murrell J.C."/>
            <person name="Richardson P."/>
        </authorList>
    </citation>
    <scope>NUCLEOTIDE SEQUENCE [LARGE SCALE GENOMIC DNA]</scope>
    <source>
        <strain evidence="7">ATCC 9039 / DSM 1715 / NCIMB 8712</strain>
    </source>
</reference>
<keyword evidence="3" id="KW-0238">DNA-binding</keyword>
<evidence type="ECO:0000313" key="6">
    <source>
        <dbReference type="EMBL" id="ACB94918.1"/>
    </source>
</evidence>
<dbReference type="InterPro" id="IPR058163">
    <property type="entry name" value="LysR-type_TF_proteobact-type"/>
</dbReference>
<dbReference type="STRING" id="395963.Bind_1277"/>
<organism evidence="6 7">
    <name type="scientific">Beijerinckia indica subsp. indica (strain ATCC 9039 / DSM 1715 / NCIMB 8712)</name>
    <dbReference type="NCBI Taxonomy" id="395963"/>
    <lineage>
        <taxon>Bacteria</taxon>
        <taxon>Pseudomonadati</taxon>
        <taxon>Pseudomonadota</taxon>
        <taxon>Alphaproteobacteria</taxon>
        <taxon>Hyphomicrobiales</taxon>
        <taxon>Beijerinckiaceae</taxon>
        <taxon>Beijerinckia</taxon>
    </lineage>
</organism>
<dbReference type="RefSeq" id="WP_012384275.1">
    <property type="nucleotide sequence ID" value="NC_010581.1"/>
</dbReference>
<evidence type="ECO:0000313" key="7">
    <source>
        <dbReference type="Proteomes" id="UP000001695"/>
    </source>
</evidence>
<dbReference type="InterPro" id="IPR000847">
    <property type="entry name" value="LysR_HTH_N"/>
</dbReference>
<dbReference type="InterPro" id="IPR036388">
    <property type="entry name" value="WH-like_DNA-bd_sf"/>
</dbReference>
<dbReference type="InterPro" id="IPR036390">
    <property type="entry name" value="WH_DNA-bd_sf"/>
</dbReference>